<dbReference type="OMA" id="DGLWHEG"/>
<dbReference type="Proteomes" id="UP000694546">
    <property type="component" value="Chromosome 12"/>
</dbReference>
<keyword evidence="4 10" id="KW-0862">Zinc</keyword>
<feature type="domain" description="LIM zinc-binding" evidence="13">
    <location>
        <begin position="76"/>
        <end position="138"/>
    </location>
</feature>
<evidence type="ECO:0000256" key="5">
    <source>
        <dbReference type="ARBA" id="ARBA00023038"/>
    </source>
</evidence>
<evidence type="ECO:0000256" key="10">
    <source>
        <dbReference type="PROSITE-ProRule" id="PRU00125"/>
    </source>
</evidence>
<dbReference type="GO" id="GO:0030182">
    <property type="term" value="P:neuron differentiation"/>
    <property type="evidence" value="ECO:0007669"/>
    <property type="project" value="TreeGrafter"/>
</dbReference>
<evidence type="ECO:0000256" key="7">
    <source>
        <dbReference type="ARBA" id="ARBA00023155"/>
    </source>
</evidence>
<evidence type="ECO:0000313" key="15">
    <source>
        <dbReference type="Ensembl" id="ENSGMOP00000019367.2"/>
    </source>
</evidence>
<evidence type="ECO:0000256" key="8">
    <source>
        <dbReference type="ARBA" id="ARBA00023242"/>
    </source>
</evidence>
<name>A0A8C4ZRW6_GADMO</name>
<organism evidence="15 16">
    <name type="scientific">Gadus morhua</name>
    <name type="common">Atlantic cod</name>
    <dbReference type="NCBI Taxonomy" id="8049"/>
    <lineage>
        <taxon>Eukaryota</taxon>
        <taxon>Metazoa</taxon>
        <taxon>Chordata</taxon>
        <taxon>Craniata</taxon>
        <taxon>Vertebrata</taxon>
        <taxon>Euteleostomi</taxon>
        <taxon>Actinopterygii</taxon>
        <taxon>Neopterygii</taxon>
        <taxon>Teleostei</taxon>
        <taxon>Neoteleostei</taxon>
        <taxon>Acanthomorphata</taxon>
        <taxon>Zeiogadaria</taxon>
        <taxon>Gadariae</taxon>
        <taxon>Gadiformes</taxon>
        <taxon>Gadoidei</taxon>
        <taxon>Gadidae</taxon>
        <taxon>Gadus</taxon>
    </lineage>
</organism>
<dbReference type="GO" id="GO:0046872">
    <property type="term" value="F:metal ion binding"/>
    <property type="evidence" value="ECO:0007669"/>
    <property type="project" value="UniProtKB-KW"/>
</dbReference>
<dbReference type="Pfam" id="PF00046">
    <property type="entry name" value="Homeodomain"/>
    <property type="match status" value="1"/>
</dbReference>
<evidence type="ECO:0000256" key="12">
    <source>
        <dbReference type="SAM" id="MobiDB-lite"/>
    </source>
</evidence>
<dbReference type="Gene3D" id="2.10.110.10">
    <property type="entry name" value="Cysteine Rich Protein"/>
    <property type="match status" value="2"/>
</dbReference>
<dbReference type="GeneTree" id="ENSGT00940000166054"/>
<evidence type="ECO:0000256" key="4">
    <source>
        <dbReference type="ARBA" id="ARBA00022833"/>
    </source>
</evidence>
<feature type="region of interest" description="Disordered" evidence="12">
    <location>
        <begin position="230"/>
        <end position="258"/>
    </location>
</feature>
<dbReference type="GO" id="GO:0000977">
    <property type="term" value="F:RNA polymerase II transcription regulatory region sequence-specific DNA binding"/>
    <property type="evidence" value="ECO:0007669"/>
    <property type="project" value="TreeGrafter"/>
</dbReference>
<keyword evidence="3" id="KW-0677">Repeat</keyword>
<keyword evidence="5 10" id="KW-0440">LIM domain</keyword>
<dbReference type="AlphaFoldDB" id="A0A8C4ZRW6"/>
<reference evidence="15" key="2">
    <citation type="submission" date="2025-09" db="UniProtKB">
        <authorList>
            <consortium name="Ensembl"/>
        </authorList>
    </citation>
    <scope>IDENTIFICATION</scope>
</reference>
<dbReference type="InterPro" id="IPR001781">
    <property type="entry name" value="Znf_LIM"/>
</dbReference>
<comment type="subcellular location">
    <subcellularLocation>
        <location evidence="1 9 11">Nucleus</location>
    </subcellularLocation>
</comment>
<evidence type="ECO:0000259" key="14">
    <source>
        <dbReference type="PROSITE" id="PS50071"/>
    </source>
</evidence>
<feature type="domain" description="Homeobox" evidence="14">
    <location>
        <begin position="171"/>
        <end position="231"/>
    </location>
</feature>
<dbReference type="PROSITE" id="PS00478">
    <property type="entry name" value="LIM_DOMAIN_1"/>
    <property type="match status" value="2"/>
</dbReference>
<protein>
    <submittedName>
        <fullName evidence="15">LIM homeobox transcription factor 1, alpha</fullName>
    </submittedName>
</protein>
<dbReference type="PROSITE" id="PS00027">
    <property type="entry name" value="HOMEOBOX_1"/>
    <property type="match status" value="1"/>
</dbReference>
<dbReference type="Gene3D" id="1.10.10.60">
    <property type="entry name" value="Homeodomain-like"/>
    <property type="match status" value="1"/>
</dbReference>
<dbReference type="PROSITE" id="PS50071">
    <property type="entry name" value="HOMEOBOX_2"/>
    <property type="match status" value="1"/>
</dbReference>
<dbReference type="SMART" id="SM00132">
    <property type="entry name" value="LIM"/>
    <property type="match status" value="2"/>
</dbReference>
<dbReference type="PANTHER" id="PTHR24208:SF88">
    <property type="entry name" value="LIM HOMEOBOX TRANSCRIPTION FACTOR 1-ALPHA"/>
    <property type="match status" value="1"/>
</dbReference>
<proteinExistence type="predicted"/>
<dbReference type="CDD" id="cd00086">
    <property type="entry name" value="homeodomain"/>
    <property type="match status" value="1"/>
</dbReference>
<evidence type="ECO:0000256" key="6">
    <source>
        <dbReference type="ARBA" id="ARBA00023125"/>
    </source>
</evidence>
<dbReference type="SMART" id="SM00389">
    <property type="entry name" value="HOX"/>
    <property type="match status" value="1"/>
</dbReference>
<dbReference type="Ensembl" id="ENSGMOT00000019837.2">
    <property type="protein sequence ID" value="ENSGMOP00000019367.2"/>
    <property type="gene ID" value="ENSGMOG00000018009.2"/>
</dbReference>
<sequence length="347" mass="38717">MPLLSCVHKDMEQGKAVCAGCNCPIRDKFLLRVNGGLWHEACVRCTMCGCSLKNTCFLRDHKLYCKRDYVDLFAVRCAGCAEAVSPVDLVMRAGLAVFHLRCFACSACSGRLQTGDRCVLRDGRLLCSRDGYHRGRASPARSDTDKSDEEEELVEKVAGRPSRREELESSKRPKRPRTILTTQQRRAFKASFEVSSKPCRKVRETLASETGLSVRVVQVWFQNQRAKMKKLARRQQQQHDQQAQKQQVDQPSHGTDTVMSLKGLTGLDPHGFDLDPFRQGLTPPQMPGDHMNPYGEAVSVVEGLYSDATEGELLCPLTDNHCLSLGASSVLTPIDRLCSMQDSYFTA</sequence>
<evidence type="ECO:0000256" key="9">
    <source>
        <dbReference type="PROSITE-ProRule" id="PRU00108"/>
    </source>
</evidence>
<feature type="region of interest" description="Disordered" evidence="12">
    <location>
        <begin position="134"/>
        <end position="184"/>
    </location>
</feature>
<dbReference type="SUPFAM" id="SSF57716">
    <property type="entry name" value="Glucocorticoid receptor-like (DNA-binding domain)"/>
    <property type="match status" value="2"/>
</dbReference>
<feature type="DNA-binding region" description="Homeobox" evidence="9">
    <location>
        <begin position="173"/>
        <end position="232"/>
    </location>
</feature>
<evidence type="ECO:0000259" key="13">
    <source>
        <dbReference type="PROSITE" id="PS50023"/>
    </source>
</evidence>
<feature type="compositionally biased region" description="Low complexity" evidence="12">
    <location>
        <begin position="238"/>
        <end position="250"/>
    </location>
</feature>
<feature type="compositionally biased region" description="Basic and acidic residues" evidence="12">
    <location>
        <begin position="154"/>
        <end position="171"/>
    </location>
</feature>
<dbReference type="PANTHER" id="PTHR24208">
    <property type="entry name" value="LIM/HOMEOBOX PROTEIN LHX"/>
    <property type="match status" value="1"/>
</dbReference>
<keyword evidence="2 10" id="KW-0479">Metal-binding</keyword>
<dbReference type="InterPro" id="IPR001356">
    <property type="entry name" value="HD"/>
</dbReference>
<accession>A0A8C4ZRW6</accession>
<keyword evidence="8 9" id="KW-0539">Nucleus</keyword>
<keyword evidence="7 9" id="KW-0371">Homeobox</keyword>
<evidence type="ECO:0000256" key="1">
    <source>
        <dbReference type="ARBA" id="ARBA00004123"/>
    </source>
</evidence>
<evidence type="ECO:0000256" key="3">
    <source>
        <dbReference type="ARBA" id="ARBA00022737"/>
    </source>
</evidence>
<keyword evidence="16" id="KW-1185">Reference proteome</keyword>
<dbReference type="GO" id="GO:0005634">
    <property type="term" value="C:nucleus"/>
    <property type="evidence" value="ECO:0007669"/>
    <property type="project" value="UniProtKB-SubCell"/>
</dbReference>
<dbReference type="PROSITE" id="PS50023">
    <property type="entry name" value="LIM_DOMAIN_2"/>
    <property type="match status" value="2"/>
</dbReference>
<dbReference type="Pfam" id="PF00412">
    <property type="entry name" value="LIM"/>
    <property type="match status" value="2"/>
</dbReference>
<evidence type="ECO:0000256" key="2">
    <source>
        <dbReference type="ARBA" id="ARBA00022723"/>
    </source>
</evidence>
<dbReference type="InterPro" id="IPR017970">
    <property type="entry name" value="Homeobox_CS"/>
</dbReference>
<keyword evidence="6 9" id="KW-0238">DNA-binding</keyword>
<evidence type="ECO:0000313" key="16">
    <source>
        <dbReference type="Proteomes" id="UP000694546"/>
    </source>
</evidence>
<dbReference type="InterPro" id="IPR050453">
    <property type="entry name" value="LIM_Homeobox_TF"/>
</dbReference>
<evidence type="ECO:0000256" key="11">
    <source>
        <dbReference type="RuleBase" id="RU000682"/>
    </source>
</evidence>
<dbReference type="InterPro" id="IPR009057">
    <property type="entry name" value="Homeodomain-like_sf"/>
</dbReference>
<dbReference type="SUPFAM" id="SSF46689">
    <property type="entry name" value="Homeodomain-like"/>
    <property type="match status" value="1"/>
</dbReference>
<feature type="domain" description="LIM zinc-binding" evidence="13">
    <location>
        <begin position="16"/>
        <end position="75"/>
    </location>
</feature>
<reference evidence="15" key="1">
    <citation type="submission" date="2025-08" db="UniProtKB">
        <authorList>
            <consortium name="Ensembl"/>
        </authorList>
    </citation>
    <scope>IDENTIFICATION</scope>
</reference>
<dbReference type="GO" id="GO:0000981">
    <property type="term" value="F:DNA-binding transcription factor activity, RNA polymerase II-specific"/>
    <property type="evidence" value="ECO:0007669"/>
    <property type="project" value="InterPro"/>
</dbReference>